<dbReference type="OrthoDB" id="623670at2759"/>
<feature type="signal peptide" evidence="2">
    <location>
        <begin position="1"/>
        <end position="21"/>
    </location>
</feature>
<evidence type="ECO:0000259" key="3">
    <source>
        <dbReference type="Pfam" id="PF08534"/>
    </source>
</evidence>
<keyword evidence="5" id="KW-1185">Reference proteome</keyword>
<sequence length="289" mass="30767">MHSTSLVSLFVALLSVASTRAAALERRVTHNGTATWFLQGGAAGACGTVHKDTDHVVALQTTQYDNGVFCGRTITITDVTTGKTAVGTVADECPGCNGSGSIDLSESLFEVFAPTSQGVFPGSVDTTLDFPLGYCFYLSTSREAPYHLFREITDSEDGFSIQAPLLREFQCIGGLGYDYVSKFSKGTQSSLRILNILHDPHSSISLRPLLDCRNLCHLSYAHPTSGPGETSIPFVAQGADVLAFVAANDPLVMSTWGRVSGAKDNILFLSDPNSEFASKLGLELDLASL</sequence>
<feature type="chain" id="PRO_5002215246" description="Redoxin domain-containing protein" evidence="2">
    <location>
        <begin position="22"/>
        <end position="289"/>
    </location>
</feature>
<dbReference type="Gene3D" id="3.40.30.10">
    <property type="entry name" value="Glutaredoxin"/>
    <property type="match status" value="1"/>
</dbReference>
<gene>
    <name evidence="4" type="ORF">M422DRAFT_257345</name>
</gene>
<evidence type="ECO:0000313" key="4">
    <source>
        <dbReference type="EMBL" id="KIJ39751.1"/>
    </source>
</evidence>
<dbReference type="AlphaFoldDB" id="A0A0C9VPH6"/>
<dbReference type="InterPro" id="IPR036908">
    <property type="entry name" value="RlpA-like_sf"/>
</dbReference>
<accession>A0A0C9VPH6</accession>
<dbReference type="Pfam" id="PF08534">
    <property type="entry name" value="Redoxin"/>
    <property type="match status" value="1"/>
</dbReference>
<dbReference type="PANTHER" id="PTHR31836">
    <property type="match status" value="1"/>
</dbReference>
<dbReference type="InterPro" id="IPR013740">
    <property type="entry name" value="Redoxin"/>
</dbReference>
<dbReference type="PANTHER" id="PTHR31836:SF28">
    <property type="entry name" value="SRCR DOMAIN-CONTAINING PROTEIN-RELATED"/>
    <property type="match status" value="1"/>
</dbReference>
<organism evidence="4 5">
    <name type="scientific">Sphaerobolus stellatus (strain SS14)</name>
    <dbReference type="NCBI Taxonomy" id="990650"/>
    <lineage>
        <taxon>Eukaryota</taxon>
        <taxon>Fungi</taxon>
        <taxon>Dikarya</taxon>
        <taxon>Basidiomycota</taxon>
        <taxon>Agaricomycotina</taxon>
        <taxon>Agaricomycetes</taxon>
        <taxon>Phallomycetidae</taxon>
        <taxon>Geastrales</taxon>
        <taxon>Sphaerobolaceae</taxon>
        <taxon>Sphaerobolus</taxon>
    </lineage>
</organism>
<reference evidence="4 5" key="1">
    <citation type="submission" date="2014-06" db="EMBL/GenBank/DDBJ databases">
        <title>Evolutionary Origins and Diversification of the Mycorrhizal Mutualists.</title>
        <authorList>
            <consortium name="DOE Joint Genome Institute"/>
            <consortium name="Mycorrhizal Genomics Consortium"/>
            <person name="Kohler A."/>
            <person name="Kuo A."/>
            <person name="Nagy L.G."/>
            <person name="Floudas D."/>
            <person name="Copeland A."/>
            <person name="Barry K.W."/>
            <person name="Cichocki N."/>
            <person name="Veneault-Fourrey C."/>
            <person name="LaButti K."/>
            <person name="Lindquist E.A."/>
            <person name="Lipzen A."/>
            <person name="Lundell T."/>
            <person name="Morin E."/>
            <person name="Murat C."/>
            <person name="Riley R."/>
            <person name="Ohm R."/>
            <person name="Sun H."/>
            <person name="Tunlid A."/>
            <person name="Henrissat B."/>
            <person name="Grigoriev I.V."/>
            <person name="Hibbett D.S."/>
            <person name="Martin F."/>
        </authorList>
    </citation>
    <scope>NUCLEOTIDE SEQUENCE [LARGE SCALE GENOMIC DNA]</scope>
    <source>
        <strain evidence="4 5">SS14</strain>
    </source>
</reference>
<evidence type="ECO:0000313" key="5">
    <source>
        <dbReference type="Proteomes" id="UP000054279"/>
    </source>
</evidence>
<dbReference type="HOGENOM" id="CLU_963694_0_0_1"/>
<dbReference type="EMBL" id="KN837149">
    <property type="protein sequence ID" value="KIJ39751.1"/>
    <property type="molecule type" value="Genomic_DNA"/>
</dbReference>
<proteinExistence type="predicted"/>
<name>A0A0C9VPH6_SPHS4</name>
<keyword evidence="1 2" id="KW-0732">Signal</keyword>
<dbReference type="GO" id="GO:0016491">
    <property type="term" value="F:oxidoreductase activity"/>
    <property type="evidence" value="ECO:0007669"/>
    <property type="project" value="InterPro"/>
</dbReference>
<evidence type="ECO:0000256" key="1">
    <source>
        <dbReference type="ARBA" id="ARBA00022729"/>
    </source>
</evidence>
<dbReference type="CDD" id="cd22191">
    <property type="entry name" value="DPBB_RlpA_EXP_N-like"/>
    <property type="match status" value="1"/>
</dbReference>
<evidence type="ECO:0000256" key="2">
    <source>
        <dbReference type="SAM" id="SignalP"/>
    </source>
</evidence>
<dbReference type="SUPFAM" id="SSF50685">
    <property type="entry name" value="Barwin-like endoglucanases"/>
    <property type="match status" value="1"/>
</dbReference>
<protein>
    <recommendedName>
        <fullName evidence="3">Redoxin domain-containing protein</fullName>
    </recommendedName>
</protein>
<feature type="domain" description="Redoxin" evidence="3">
    <location>
        <begin position="236"/>
        <end position="284"/>
    </location>
</feature>
<dbReference type="Gene3D" id="2.40.40.10">
    <property type="entry name" value="RlpA-like domain"/>
    <property type="match status" value="1"/>
</dbReference>
<dbReference type="InterPro" id="IPR051477">
    <property type="entry name" value="Expansin_CellWall"/>
</dbReference>
<dbReference type="Proteomes" id="UP000054279">
    <property type="component" value="Unassembled WGS sequence"/>
</dbReference>